<comment type="caution">
    <text evidence="1">The sequence shown here is derived from an EMBL/GenBank/DDBJ whole genome shotgun (WGS) entry which is preliminary data.</text>
</comment>
<proteinExistence type="predicted"/>
<reference evidence="1 2" key="1">
    <citation type="submission" date="2018-07" db="EMBL/GenBank/DDBJ databases">
        <title>Pedobacter sp. nov., isolated from soil.</title>
        <authorList>
            <person name="Zhou L.Y."/>
            <person name="Du Z.J."/>
        </authorList>
    </citation>
    <scope>NUCLEOTIDE SEQUENCE [LARGE SCALE GENOMIC DNA]</scope>
    <source>
        <strain evidence="1 2">JDX94</strain>
    </source>
</reference>
<dbReference type="RefSeq" id="WP_115402494.1">
    <property type="nucleotide sequence ID" value="NZ_QPKV01000003.1"/>
</dbReference>
<protein>
    <submittedName>
        <fullName evidence="1">SIR2 family protein</fullName>
    </submittedName>
</protein>
<accession>A0A369PXH6</accession>
<keyword evidence="2" id="KW-1185">Reference proteome</keyword>
<dbReference type="Proteomes" id="UP000253961">
    <property type="component" value="Unassembled WGS sequence"/>
</dbReference>
<dbReference type="SUPFAM" id="SSF52467">
    <property type="entry name" value="DHS-like NAD/FAD-binding domain"/>
    <property type="match status" value="1"/>
</dbReference>
<dbReference type="InterPro" id="IPR029035">
    <property type="entry name" value="DHS-like_NAD/FAD-binding_dom"/>
</dbReference>
<evidence type="ECO:0000313" key="1">
    <source>
        <dbReference type="EMBL" id="RDC57323.1"/>
    </source>
</evidence>
<organism evidence="1 2">
    <name type="scientific">Pedobacter chinensis</name>
    <dbReference type="NCBI Taxonomy" id="2282421"/>
    <lineage>
        <taxon>Bacteria</taxon>
        <taxon>Pseudomonadati</taxon>
        <taxon>Bacteroidota</taxon>
        <taxon>Sphingobacteriia</taxon>
        <taxon>Sphingobacteriales</taxon>
        <taxon>Sphingobacteriaceae</taxon>
        <taxon>Pedobacter</taxon>
    </lineage>
</organism>
<dbReference type="EMBL" id="QPKV01000003">
    <property type="protein sequence ID" value="RDC57323.1"/>
    <property type="molecule type" value="Genomic_DNA"/>
</dbReference>
<gene>
    <name evidence="1" type="ORF">DU508_09145</name>
</gene>
<dbReference type="OrthoDB" id="1688888at2"/>
<dbReference type="Pfam" id="PF13289">
    <property type="entry name" value="SIR2_2"/>
    <property type="match status" value="1"/>
</dbReference>
<name>A0A369PXH6_9SPHI</name>
<dbReference type="AlphaFoldDB" id="A0A369PXH6"/>
<evidence type="ECO:0000313" key="2">
    <source>
        <dbReference type="Proteomes" id="UP000253961"/>
    </source>
</evidence>
<sequence>MTKEQLFKYIREEKVTLWAGAGFSKYAGYPLAWELKDKILARLSVSEEPLIDKNLPLDAFADEFVRIRRNNRTDLNELLDECFSAEPSTTHLHEQLSTIPHIQDIITTNYDLLFETVYTGRINVIAQNQEVVKFNGKETNLIKIHGDLRFPETLVITKSDYARFYNLDKSSPLWSLIINKISTDIILFIGYGYEDPNIWAIYDQVADYLTSSRKPIFLVAPDYPEHKIEFLRQKGITYLNMKAEEFLTELHQDIKNNILPDFRDGIVSPETFREFLKYHNISPTLKGNNEGFAIDVLKGIKRPLEGDLKLKFNEGPLNALKSFFETGLSSPVEIDDTGANDIQISVEGLSMYKEGEIAKIEFKKNPTSVIQCDLSFNSNHFELNDLQAQVYHGTKQFTIVVVIHNYTLKINGDLFFDNKIDLNFTLNNSRMHANTKDALEAYQFAKNLFLAEPFTVYLKGGGSFSNSLPKRQDKNVEWSENYILYIKALREIESHFSVRFRDFGMPSDEEEWLIRKLVRIIKGLPLELENNEVTMTMYKIYPSTIEMVERLEYENHDLDMSFLQVKEVELYGYRFFLTKSSVKVVCAKAVNLEEVKAKTTKEIKIISKTGKLHEFYDLENSRAEKI</sequence>